<keyword evidence="7" id="KW-1185">Reference proteome</keyword>
<feature type="signal peptide" evidence="4">
    <location>
        <begin position="1"/>
        <end position="23"/>
    </location>
</feature>
<dbReference type="GO" id="GO:0042597">
    <property type="term" value="C:periplasmic space"/>
    <property type="evidence" value="ECO:0007669"/>
    <property type="project" value="UniProtKB-SubCell"/>
</dbReference>
<proteinExistence type="predicted"/>
<dbReference type="Gene3D" id="3.90.1210.10">
    <property type="entry name" value="Antifreeze-like/N-acetylneuraminic acid synthase C-terminal domain"/>
    <property type="match status" value="1"/>
</dbReference>
<dbReference type="NCBIfam" id="TIGR03170">
    <property type="entry name" value="flgA_cterm"/>
    <property type="match status" value="1"/>
</dbReference>
<dbReference type="Pfam" id="PF13144">
    <property type="entry name" value="ChapFlgA"/>
    <property type="match status" value="1"/>
</dbReference>
<comment type="subcellular location">
    <subcellularLocation>
        <location evidence="1">Periplasm</location>
    </subcellularLocation>
</comment>
<keyword evidence="3" id="KW-0574">Periplasm</keyword>
<sequence length="338" mass="37100" precursor="true">MNRQRYLVIVAMILGGTVASVRADAPAGQSDVTVVLMPSARVETLTVRLGDIARVTAADPLEREQLEALDLTLLDQQELQDTVLRELVVVRLMLAGFDTDRVAVRGAPLTLVQFRAAAPFTDASVEELISEKLHRSMGLPPGDVQVRLTIPVVESWLDSFDDQDNLRLEVLPPVAARLGRVTLTLRLFQGDSLLSSRQIPVELLRKQQVVVARASLQRGQVITADMVMLESRLLGERVDELTQEMVVGKSVRFAAEPGDVVTLRHLEAPPVAEEPILVNPRESVRLFARKGGLTVMIPVAEALQAGREGDLVRVRNLQSNKIVTGRVVARGEVEVPLY</sequence>
<reference evidence="6 7" key="1">
    <citation type="submission" date="2019-02" db="EMBL/GenBank/DDBJ databases">
        <title>Deep-cultivation of Planctomycetes and their phenomic and genomic characterization uncovers novel biology.</title>
        <authorList>
            <person name="Wiegand S."/>
            <person name="Jogler M."/>
            <person name="Boedeker C."/>
            <person name="Pinto D."/>
            <person name="Vollmers J."/>
            <person name="Rivas-Marin E."/>
            <person name="Kohn T."/>
            <person name="Peeters S.H."/>
            <person name="Heuer A."/>
            <person name="Rast P."/>
            <person name="Oberbeckmann S."/>
            <person name="Bunk B."/>
            <person name="Jeske O."/>
            <person name="Meyerdierks A."/>
            <person name="Storesund J.E."/>
            <person name="Kallscheuer N."/>
            <person name="Luecker S."/>
            <person name="Lage O.M."/>
            <person name="Pohl T."/>
            <person name="Merkel B.J."/>
            <person name="Hornburger P."/>
            <person name="Mueller R.-W."/>
            <person name="Bruemmer F."/>
            <person name="Labrenz M."/>
            <person name="Spormann A.M."/>
            <person name="Op den Camp H."/>
            <person name="Overmann J."/>
            <person name="Amann R."/>
            <person name="Jetten M.S.M."/>
            <person name="Mascher T."/>
            <person name="Medema M.H."/>
            <person name="Devos D.P."/>
            <person name="Kaster A.-K."/>
            <person name="Ovreas L."/>
            <person name="Rohde M."/>
            <person name="Galperin M.Y."/>
            <person name="Jogler C."/>
        </authorList>
    </citation>
    <scope>NUCLEOTIDE SEQUENCE [LARGE SCALE GENOMIC DNA]</scope>
    <source>
        <strain evidence="6 7">Mal4</strain>
    </source>
</reference>
<evidence type="ECO:0000256" key="4">
    <source>
        <dbReference type="SAM" id="SignalP"/>
    </source>
</evidence>
<dbReference type="SMART" id="SM00858">
    <property type="entry name" value="SAF"/>
    <property type="match status" value="1"/>
</dbReference>
<evidence type="ECO:0000256" key="2">
    <source>
        <dbReference type="ARBA" id="ARBA00022729"/>
    </source>
</evidence>
<dbReference type="RefSeq" id="WP_145371394.1">
    <property type="nucleotide sequence ID" value="NZ_CP036275.1"/>
</dbReference>
<dbReference type="Proteomes" id="UP000320496">
    <property type="component" value="Chromosome"/>
</dbReference>
<keyword evidence="6" id="KW-0966">Cell projection</keyword>
<dbReference type="PANTHER" id="PTHR36307">
    <property type="entry name" value="FLAGELLA BASAL BODY P-RING FORMATION PROTEIN FLGA"/>
    <property type="match status" value="1"/>
</dbReference>
<organism evidence="6 7">
    <name type="scientific">Maioricimonas rarisocia</name>
    <dbReference type="NCBI Taxonomy" id="2528026"/>
    <lineage>
        <taxon>Bacteria</taxon>
        <taxon>Pseudomonadati</taxon>
        <taxon>Planctomycetota</taxon>
        <taxon>Planctomycetia</taxon>
        <taxon>Planctomycetales</taxon>
        <taxon>Planctomycetaceae</taxon>
        <taxon>Maioricimonas</taxon>
    </lineage>
</organism>
<protein>
    <submittedName>
        <fullName evidence="6">Flagellar basal body P-ring biosynthesis protein FlgA</fullName>
    </submittedName>
</protein>
<evidence type="ECO:0000259" key="5">
    <source>
        <dbReference type="SMART" id="SM00858"/>
    </source>
</evidence>
<keyword evidence="6" id="KW-0969">Cilium</keyword>
<evidence type="ECO:0000313" key="6">
    <source>
        <dbReference type="EMBL" id="QDU40234.1"/>
    </source>
</evidence>
<keyword evidence="6" id="KW-0282">Flagellum</keyword>
<dbReference type="CDD" id="cd11614">
    <property type="entry name" value="SAF_CpaB_FlgA_like"/>
    <property type="match status" value="1"/>
</dbReference>
<dbReference type="InterPro" id="IPR039246">
    <property type="entry name" value="Flagellar_FlgA"/>
</dbReference>
<feature type="chain" id="PRO_5022110782" evidence="4">
    <location>
        <begin position="24"/>
        <end position="338"/>
    </location>
</feature>
<dbReference type="Gene3D" id="2.30.30.760">
    <property type="match status" value="1"/>
</dbReference>
<dbReference type="KEGG" id="mri:Mal4_45900"/>
<feature type="domain" description="SAF" evidence="5">
    <location>
        <begin position="207"/>
        <end position="267"/>
    </location>
</feature>
<evidence type="ECO:0000313" key="7">
    <source>
        <dbReference type="Proteomes" id="UP000320496"/>
    </source>
</evidence>
<dbReference type="InterPro" id="IPR013974">
    <property type="entry name" value="SAF"/>
</dbReference>
<dbReference type="InterPro" id="IPR017585">
    <property type="entry name" value="SAF_FlgA"/>
</dbReference>
<dbReference type="EMBL" id="CP036275">
    <property type="protein sequence ID" value="QDU40234.1"/>
    <property type="molecule type" value="Genomic_DNA"/>
</dbReference>
<accession>A0A517ZCL0</accession>
<evidence type="ECO:0000256" key="3">
    <source>
        <dbReference type="ARBA" id="ARBA00022764"/>
    </source>
</evidence>
<gene>
    <name evidence="6" type="ORF">Mal4_45900</name>
</gene>
<evidence type="ECO:0000256" key="1">
    <source>
        <dbReference type="ARBA" id="ARBA00004418"/>
    </source>
</evidence>
<dbReference type="GO" id="GO:0044780">
    <property type="term" value="P:bacterial-type flagellum assembly"/>
    <property type="evidence" value="ECO:0007669"/>
    <property type="project" value="InterPro"/>
</dbReference>
<dbReference type="AlphaFoldDB" id="A0A517ZCL0"/>
<name>A0A517ZCL0_9PLAN</name>
<keyword evidence="2 4" id="KW-0732">Signal</keyword>
<dbReference type="OrthoDB" id="290305at2"/>
<dbReference type="PANTHER" id="PTHR36307:SF1">
    <property type="entry name" value="FLAGELLA BASAL BODY P-RING FORMATION PROTEIN FLGA"/>
    <property type="match status" value="1"/>
</dbReference>